<dbReference type="HAMAP" id="MF_00023">
    <property type="entry name" value="SmpB"/>
    <property type="match status" value="1"/>
</dbReference>
<dbReference type="Pfam" id="PF01668">
    <property type="entry name" value="SmpB"/>
    <property type="match status" value="1"/>
</dbReference>
<dbReference type="InterPro" id="IPR020081">
    <property type="entry name" value="SsrA-bd_prot_CS"/>
</dbReference>
<dbReference type="InterPro" id="IPR000037">
    <property type="entry name" value="SsrA-bd_prot"/>
</dbReference>
<dbReference type="Gene3D" id="2.40.280.10">
    <property type="match status" value="1"/>
</dbReference>
<evidence type="ECO:0000256" key="3">
    <source>
        <dbReference type="HAMAP-Rule" id="MF_00023"/>
    </source>
</evidence>
<comment type="subcellular location">
    <subcellularLocation>
        <location evidence="3">Cytoplasm</location>
    </subcellularLocation>
    <text evidence="3">The tmRNA-SmpB complex associates with stalled 70S ribosomes.</text>
</comment>
<name>A0ABR9ZUF6_9FIRM</name>
<proteinExistence type="inferred from homology"/>
<evidence type="ECO:0000313" key="5">
    <source>
        <dbReference type="Proteomes" id="UP000614200"/>
    </source>
</evidence>
<reference evidence="4 5" key="1">
    <citation type="submission" date="2020-11" db="EMBL/GenBank/DDBJ databases">
        <title>Fusibacter basophilias sp. nov.</title>
        <authorList>
            <person name="Qiu D."/>
        </authorList>
    </citation>
    <scope>NUCLEOTIDE SEQUENCE [LARGE SCALE GENOMIC DNA]</scope>
    <source>
        <strain evidence="4 5">Q10-2</strain>
    </source>
</reference>
<comment type="caution">
    <text evidence="4">The sequence shown here is derived from an EMBL/GenBank/DDBJ whole genome shotgun (WGS) entry which is preliminary data.</text>
</comment>
<sequence>MAEFKLISNNKKARHDYFIEDTYEAGIELFGTEVKSIRGGKASIKEAYAEIKNGEMFIVGMNITPYDHGNQFNRDPLRTRRLLLHKREIIKMEDLKTRDGYTLVPLRLYINPRGLVKLEIAVAKGKKNYDKRDTIAKKDAERKIQKALKEYNR</sequence>
<dbReference type="SUPFAM" id="SSF74982">
    <property type="entry name" value="Small protein B (SmpB)"/>
    <property type="match status" value="1"/>
</dbReference>
<keyword evidence="2 3" id="KW-0694">RNA-binding</keyword>
<evidence type="ECO:0000256" key="1">
    <source>
        <dbReference type="ARBA" id="ARBA00022490"/>
    </source>
</evidence>
<dbReference type="CDD" id="cd09294">
    <property type="entry name" value="SmpB"/>
    <property type="match status" value="1"/>
</dbReference>
<organism evidence="4 5">
    <name type="scientific">Fusibacter ferrireducens</name>
    <dbReference type="NCBI Taxonomy" id="2785058"/>
    <lineage>
        <taxon>Bacteria</taxon>
        <taxon>Bacillati</taxon>
        <taxon>Bacillota</taxon>
        <taxon>Clostridia</taxon>
        <taxon>Eubacteriales</taxon>
        <taxon>Eubacteriales Family XII. Incertae Sedis</taxon>
        <taxon>Fusibacter</taxon>
    </lineage>
</organism>
<keyword evidence="5" id="KW-1185">Reference proteome</keyword>
<dbReference type="PROSITE" id="PS01317">
    <property type="entry name" value="SSRP"/>
    <property type="match status" value="1"/>
</dbReference>
<dbReference type="InterPro" id="IPR023620">
    <property type="entry name" value="SmpB"/>
</dbReference>
<dbReference type="NCBIfam" id="NF003843">
    <property type="entry name" value="PRK05422.1"/>
    <property type="match status" value="1"/>
</dbReference>
<accession>A0ABR9ZUF6</accession>
<dbReference type="NCBIfam" id="TIGR00086">
    <property type="entry name" value="smpB"/>
    <property type="match status" value="1"/>
</dbReference>
<gene>
    <name evidence="3 4" type="primary">smpB</name>
    <name evidence="4" type="ORF">ISU02_12750</name>
</gene>
<keyword evidence="1 3" id="KW-0963">Cytoplasm</keyword>
<comment type="similarity">
    <text evidence="3">Belongs to the SmpB family.</text>
</comment>
<dbReference type="Proteomes" id="UP000614200">
    <property type="component" value="Unassembled WGS sequence"/>
</dbReference>
<dbReference type="EMBL" id="JADKNH010000007">
    <property type="protein sequence ID" value="MBF4693981.1"/>
    <property type="molecule type" value="Genomic_DNA"/>
</dbReference>
<dbReference type="PANTHER" id="PTHR30308">
    <property type="entry name" value="TMRNA-BINDING COMPONENT OF TRANS-TRANSLATION TAGGING COMPLEX"/>
    <property type="match status" value="1"/>
</dbReference>
<comment type="function">
    <text evidence="3">Required for rescue of stalled ribosomes mediated by trans-translation. Binds to transfer-messenger RNA (tmRNA), required for stable association of tmRNA with ribosomes. tmRNA and SmpB together mimic tRNA shape, replacing the anticodon stem-loop with SmpB. tmRNA is encoded by the ssrA gene; the 2 termini fold to resemble tRNA(Ala) and it encodes a 'tag peptide', a short internal open reading frame. During trans-translation Ala-aminoacylated tmRNA acts like a tRNA, entering the A-site of stalled ribosomes, displacing the stalled mRNA. The ribosome then switches to translate the ORF on the tmRNA; the nascent peptide is terminated with the 'tag peptide' encoded by the tmRNA and targeted for degradation. The ribosome is freed to recommence translation, which seems to be the essential function of trans-translation.</text>
</comment>
<evidence type="ECO:0000313" key="4">
    <source>
        <dbReference type="EMBL" id="MBF4693981.1"/>
    </source>
</evidence>
<evidence type="ECO:0000256" key="2">
    <source>
        <dbReference type="ARBA" id="ARBA00022884"/>
    </source>
</evidence>
<protein>
    <recommendedName>
        <fullName evidence="3">SsrA-binding protein</fullName>
    </recommendedName>
    <alternativeName>
        <fullName evidence="3">Small protein B</fullName>
    </alternativeName>
</protein>
<dbReference type="RefSeq" id="WP_194702217.1">
    <property type="nucleotide sequence ID" value="NZ_JADKNH010000007.1"/>
</dbReference>
<dbReference type="PANTHER" id="PTHR30308:SF2">
    <property type="entry name" value="SSRA-BINDING PROTEIN"/>
    <property type="match status" value="1"/>
</dbReference>